<dbReference type="Gene3D" id="1.10.357.10">
    <property type="entry name" value="Tetracycline Repressor, domain 2"/>
    <property type="match status" value="1"/>
</dbReference>
<dbReference type="Pfam" id="PF00440">
    <property type="entry name" value="TetR_N"/>
    <property type="match status" value="1"/>
</dbReference>
<evidence type="ECO:0000259" key="5">
    <source>
        <dbReference type="PROSITE" id="PS50977"/>
    </source>
</evidence>
<dbReference type="AlphaFoldDB" id="A0A365GVI9"/>
<keyword evidence="3" id="KW-0804">Transcription</keyword>
<evidence type="ECO:0000256" key="1">
    <source>
        <dbReference type="ARBA" id="ARBA00023015"/>
    </source>
</evidence>
<evidence type="ECO:0000313" key="7">
    <source>
        <dbReference type="Proteomes" id="UP000251891"/>
    </source>
</evidence>
<dbReference type="EMBL" id="QLYX01000025">
    <property type="protein sequence ID" value="RAY10804.1"/>
    <property type="molecule type" value="Genomic_DNA"/>
</dbReference>
<evidence type="ECO:0000313" key="6">
    <source>
        <dbReference type="EMBL" id="RAY10804.1"/>
    </source>
</evidence>
<protein>
    <submittedName>
        <fullName evidence="6">TetR/AcrR family transcriptional regulator</fullName>
    </submittedName>
</protein>
<keyword evidence="7" id="KW-1185">Reference proteome</keyword>
<dbReference type="GO" id="GO:0000976">
    <property type="term" value="F:transcription cis-regulatory region binding"/>
    <property type="evidence" value="ECO:0007669"/>
    <property type="project" value="TreeGrafter"/>
</dbReference>
<dbReference type="RefSeq" id="WP_111872214.1">
    <property type="nucleotide sequence ID" value="NZ_QLYX01000025.1"/>
</dbReference>
<feature type="domain" description="HTH tetR-type" evidence="5">
    <location>
        <begin position="15"/>
        <end position="75"/>
    </location>
</feature>
<keyword evidence="1" id="KW-0805">Transcription regulation</keyword>
<reference evidence="6 7" key="1">
    <citation type="submission" date="2018-06" db="EMBL/GenBank/DDBJ databases">
        <title>Actinomadura craniellae sp. nov. isolated from marine sponge Craniella sp.</title>
        <authorList>
            <person name="Li L."/>
            <person name="Xu Q.H."/>
            <person name="Lin H.W."/>
            <person name="Lu Y.H."/>
        </authorList>
    </citation>
    <scope>NUCLEOTIDE SEQUENCE [LARGE SCALE GENOMIC DNA]</scope>
    <source>
        <strain evidence="6 7">LHW63021</strain>
    </source>
</reference>
<proteinExistence type="predicted"/>
<dbReference type="Proteomes" id="UP000251891">
    <property type="component" value="Unassembled WGS sequence"/>
</dbReference>
<accession>A0A365GVI9</accession>
<evidence type="ECO:0000256" key="3">
    <source>
        <dbReference type="ARBA" id="ARBA00023163"/>
    </source>
</evidence>
<comment type="caution">
    <text evidence="6">The sequence shown here is derived from an EMBL/GenBank/DDBJ whole genome shotgun (WGS) entry which is preliminary data.</text>
</comment>
<organism evidence="6 7">
    <name type="scientific">Actinomadura craniellae</name>
    <dbReference type="NCBI Taxonomy" id="2231787"/>
    <lineage>
        <taxon>Bacteria</taxon>
        <taxon>Bacillati</taxon>
        <taxon>Actinomycetota</taxon>
        <taxon>Actinomycetes</taxon>
        <taxon>Streptosporangiales</taxon>
        <taxon>Thermomonosporaceae</taxon>
        <taxon>Actinomadura</taxon>
    </lineage>
</organism>
<dbReference type="PANTHER" id="PTHR30055:SF234">
    <property type="entry name" value="HTH-TYPE TRANSCRIPTIONAL REGULATOR BETI"/>
    <property type="match status" value="1"/>
</dbReference>
<feature type="DNA-binding region" description="H-T-H motif" evidence="4">
    <location>
        <begin position="38"/>
        <end position="57"/>
    </location>
</feature>
<dbReference type="InterPro" id="IPR001647">
    <property type="entry name" value="HTH_TetR"/>
</dbReference>
<evidence type="ECO:0000256" key="4">
    <source>
        <dbReference type="PROSITE-ProRule" id="PRU00335"/>
    </source>
</evidence>
<dbReference type="PROSITE" id="PS50977">
    <property type="entry name" value="HTH_TETR_2"/>
    <property type="match status" value="1"/>
</dbReference>
<dbReference type="OrthoDB" id="4371863at2"/>
<dbReference type="InterPro" id="IPR050109">
    <property type="entry name" value="HTH-type_TetR-like_transc_reg"/>
</dbReference>
<dbReference type="InterPro" id="IPR009057">
    <property type="entry name" value="Homeodomain-like_sf"/>
</dbReference>
<evidence type="ECO:0000256" key="2">
    <source>
        <dbReference type="ARBA" id="ARBA00023125"/>
    </source>
</evidence>
<dbReference type="GO" id="GO:0003700">
    <property type="term" value="F:DNA-binding transcription factor activity"/>
    <property type="evidence" value="ECO:0007669"/>
    <property type="project" value="TreeGrafter"/>
</dbReference>
<dbReference type="SUPFAM" id="SSF46689">
    <property type="entry name" value="Homeodomain-like"/>
    <property type="match status" value="1"/>
</dbReference>
<keyword evidence="2 4" id="KW-0238">DNA-binding</keyword>
<dbReference type="InterPro" id="IPR040611">
    <property type="entry name" value="AlkX_C"/>
</dbReference>
<sequence>MDTSAPADFHSRVRRQIRDDALDAAYRLVEEQGWGAVRMTAIATAVGVSRQTLYKEFRSKEQLGEALLLREAQWFIAGVTEEIQRHTDVVAAIEACLRFGIGRGTANPLLRAVLSSPLKDDDTLLPLMTTGSEPLIVLAGQVMKDYITSRAPDLDPKDVQVTADALVRLLVSHLLLPLDDQETIVSNLTHLAARGLRLSP</sequence>
<dbReference type="PRINTS" id="PR00455">
    <property type="entry name" value="HTHTETR"/>
</dbReference>
<dbReference type="Pfam" id="PF18556">
    <property type="entry name" value="TetR_C_35"/>
    <property type="match status" value="1"/>
</dbReference>
<gene>
    <name evidence="6" type="ORF">DPM19_33985</name>
</gene>
<name>A0A365GVI9_9ACTN</name>
<dbReference type="PANTHER" id="PTHR30055">
    <property type="entry name" value="HTH-TYPE TRANSCRIPTIONAL REGULATOR RUTR"/>
    <property type="match status" value="1"/>
</dbReference>